<comment type="subcellular location">
    <subcellularLocation>
        <location evidence="1">Nucleus</location>
    </subcellularLocation>
</comment>
<dbReference type="STRING" id="177199.A0A420Y6P8"/>
<dbReference type="InterPro" id="IPR011990">
    <property type="entry name" value="TPR-like_helical_dom_sf"/>
</dbReference>
<name>A0A420Y6P8_9PEZI</name>
<gene>
    <name evidence="5" type="ORF">DL546_000859</name>
</gene>
<sequence length="1022" mass="110657">MAQSAEKLWRDAKSLRKVIREKADLAGASTTEEAPLIEHFDKLGDLLARYRMSCVSTIFTDFKFASEEQVDDALWQSHVCVIRAYRKVKDRLNGGKLAVTRNKVTKHYNEFLKVSQGFYSGYLQRLSSRYHTLPELQRALRGAALKEIVLPASDHVDAAAAQIDKLVIASASRILVYLGDLARYRTLNRPEKDRKFDNSLAYYSLASDVDQNSGSPYNQMAVIYHEESRHLEIVYCLYRALLAEHPHPGAAKNLGLEFKNLLKATTPKGGKGHEALQFWFPRLHAHFEQGKAFSQHNELEKEVLGRFGMAVKAHNFGSGLLKMILINICAYEVAHKKIQADWTEEASQSCQFVLRLHVQMIDLVCGHIETELTGVLDNLRNGPDRGVSAPNAPENKFSQVLVEALPLLRVAMTWLCMYRSQIVDYHAHLVPYLPNMYRTLSRVLTGFIKLIELLQVQNAATTVNFLFTEDTMTLGLKPLNGPDLPPNCQLRVVSMTGEPKPRFDEDSNVVVKADDITYTRVLDITYRAFVLSSDAKFPLALSHDGSAVVYLEDEKPAPTIAGTNGSAVSNGPAVLTEPVAANPQVTTQQRRPSNRPDDMAAVLGLTRSPDGTQLQPVSKVPSPDRVTTPRETSVTSAQPSVSKAGTPVSRASRQAVKPGLAPIKPIRQPHNPPSGQVATNFRRHRQHPSNAKSTPTLMAQTSAETSTSIGMESRVYDNVKEFLEPDESQGTQRAADETSYGMHTATARDLLGSILGSSQAGTTGAASGLSEPLSAAWNNPAVPTAGAGWGNSTLGWYGSPSTGSQNAWPTTPASAGYGFNGATTNGNHGQGATRNLGAYPPPANLAPGTHWRQSSGDFRTAVQPRPWGQTEQSRQPDPPGSGANGSGGIKSLEDALAAQLGSIVQSRSPFSPAAQITTPLAGNHNTLPVPGSRASAEFAFSQGSSRPAVNSPWGVTNNPTGGYTYQAGSSASTVPPPPGFGRPGDSQRSIALTGAGFSQSQHSQPQLNGYSYGNQYYNGAFK</sequence>
<protein>
    <recommendedName>
        <fullName evidence="1">Nonsense-mediated mRNA decay factor</fullName>
    </recommendedName>
</protein>
<feature type="compositionally biased region" description="Polar residues" evidence="2">
    <location>
        <begin position="629"/>
        <end position="643"/>
    </location>
</feature>
<dbReference type="EMBL" id="QVQW01000041">
    <property type="protein sequence ID" value="RKU43543.1"/>
    <property type="molecule type" value="Genomic_DNA"/>
</dbReference>
<evidence type="ECO:0000256" key="1">
    <source>
        <dbReference type="RuleBase" id="RU369098"/>
    </source>
</evidence>
<dbReference type="Pfam" id="PF10373">
    <property type="entry name" value="EST1_DNA_bind"/>
    <property type="match status" value="1"/>
</dbReference>
<dbReference type="SUPFAM" id="SSF48452">
    <property type="entry name" value="TPR-like"/>
    <property type="match status" value="1"/>
</dbReference>
<dbReference type="OrthoDB" id="69928at2759"/>
<comment type="caution">
    <text evidence="5">The sequence shown here is derived from an EMBL/GenBank/DDBJ whole genome shotgun (WGS) entry which is preliminary data.</text>
</comment>
<evidence type="ECO:0000313" key="6">
    <source>
        <dbReference type="Proteomes" id="UP000275385"/>
    </source>
</evidence>
<accession>A0A420Y6P8</accession>
<keyword evidence="1" id="KW-0539">Nucleus</keyword>
<dbReference type="Pfam" id="PF10374">
    <property type="entry name" value="EST1"/>
    <property type="match status" value="1"/>
</dbReference>
<keyword evidence="1" id="KW-0866">Nonsense-mediated mRNA decay</keyword>
<dbReference type="GO" id="GO:0000184">
    <property type="term" value="P:nuclear-transcribed mRNA catabolic process, nonsense-mediated decay"/>
    <property type="evidence" value="ECO:0007669"/>
    <property type="project" value="UniProtKB-KW"/>
</dbReference>
<dbReference type="Gene3D" id="1.25.40.10">
    <property type="entry name" value="Tetratricopeptide repeat domain"/>
    <property type="match status" value="1"/>
</dbReference>
<organism evidence="5 6">
    <name type="scientific">Coniochaeta pulveracea</name>
    <dbReference type="NCBI Taxonomy" id="177199"/>
    <lineage>
        <taxon>Eukaryota</taxon>
        <taxon>Fungi</taxon>
        <taxon>Dikarya</taxon>
        <taxon>Ascomycota</taxon>
        <taxon>Pezizomycotina</taxon>
        <taxon>Sordariomycetes</taxon>
        <taxon>Sordariomycetidae</taxon>
        <taxon>Coniochaetales</taxon>
        <taxon>Coniochaetaceae</taxon>
        <taxon>Coniochaeta</taxon>
    </lineage>
</organism>
<evidence type="ECO:0000313" key="5">
    <source>
        <dbReference type="EMBL" id="RKU43543.1"/>
    </source>
</evidence>
<feature type="domain" description="Telomerase activating protein Est1-like N-terminal" evidence="4">
    <location>
        <begin position="69"/>
        <end position="188"/>
    </location>
</feature>
<evidence type="ECO:0000256" key="2">
    <source>
        <dbReference type="SAM" id="MobiDB-lite"/>
    </source>
</evidence>
<dbReference type="GO" id="GO:0005634">
    <property type="term" value="C:nucleus"/>
    <property type="evidence" value="ECO:0007669"/>
    <property type="project" value="UniProtKB-SubCell"/>
</dbReference>
<proteinExistence type="predicted"/>
<evidence type="ECO:0000259" key="3">
    <source>
        <dbReference type="Pfam" id="PF10373"/>
    </source>
</evidence>
<dbReference type="InterPro" id="IPR018834">
    <property type="entry name" value="DNA/RNA-bd_Est1-type"/>
</dbReference>
<feature type="compositionally biased region" description="Polar residues" evidence="2">
    <location>
        <begin position="986"/>
        <end position="1007"/>
    </location>
</feature>
<dbReference type="AlphaFoldDB" id="A0A420Y6P8"/>
<feature type="region of interest" description="Disordered" evidence="2">
    <location>
        <begin position="801"/>
        <end position="889"/>
    </location>
</feature>
<dbReference type="InterPro" id="IPR019458">
    <property type="entry name" value="Est1-like_N"/>
</dbReference>
<dbReference type="PANTHER" id="PTHR15696:SF36">
    <property type="entry name" value="NONSENSE-MEDIATED MRNA DECAY FACTOR"/>
    <property type="match status" value="1"/>
</dbReference>
<reference evidence="5 6" key="1">
    <citation type="submission" date="2018-08" db="EMBL/GenBank/DDBJ databases">
        <title>Draft genome of the lignicolous fungus Coniochaeta pulveracea.</title>
        <authorList>
            <person name="Borstlap C.J."/>
            <person name="De Witt R.N."/>
            <person name="Botha A."/>
            <person name="Volschenk H."/>
        </authorList>
    </citation>
    <scope>NUCLEOTIDE SEQUENCE [LARGE SCALE GENOMIC DNA]</scope>
    <source>
        <strain evidence="5 6">CAB683</strain>
    </source>
</reference>
<comment type="function">
    <text evidence="1">Plays a role in nonsense-mediated mRNA decay.</text>
</comment>
<dbReference type="Proteomes" id="UP000275385">
    <property type="component" value="Unassembled WGS sequence"/>
</dbReference>
<feature type="compositionally biased region" description="Polar residues" evidence="2">
    <location>
        <begin position="821"/>
        <end position="833"/>
    </location>
</feature>
<dbReference type="InterPro" id="IPR045153">
    <property type="entry name" value="Est1/Ebs1-like"/>
</dbReference>
<evidence type="ECO:0000259" key="4">
    <source>
        <dbReference type="Pfam" id="PF10374"/>
    </source>
</evidence>
<feature type="region of interest" description="Disordered" evidence="2">
    <location>
        <begin position="968"/>
        <end position="1009"/>
    </location>
</feature>
<dbReference type="PANTHER" id="PTHR15696">
    <property type="entry name" value="SMG-7 SUPPRESSOR WITH MORPHOLOGICAL EFFECT ON GENITALIA PROTEIN 7"/>
    <property type="match status" value="1"/>
</dbReference>
<keyword evidence="6" id="KW-1185">Reference proteome</keyword>
<feature type="compositionally biased region" description="Polar residues" evidence="2">
    <location>
        <begin position="801"/>
        <end position="813"/>
    </location>
</feature>
<feature type="region of interest" description="Disordered" evidence="2">
    <location>
        <begin position="606"/>
        <end position="679"/>
    </location>
</feature>
<feature type="domain" description="DNA/RNA-binding" evidence="3">
    <location>
        <begin position="199"/>
        <end position="481"/>
    </location>
</feature>